<dbReference type="PANTHER" id="PTHR11670">
    <property type="entry name" value="ACONITASE/IRON-RESPONSIVE ELEMENT FAMILY MEMBER"/>
    <property type="match status" value="1"/>
</dbReference>
<evidence type="ECO:0000313" key="15">
    <source>
        <dbReference type="EMBL" id="MBB5065369.1"/>
    </source>
</evidence>
<dbReference type="SUPFAM" id="SSF53732">
    <property type="entry name" value="Aconitase iron-sulfur domain"/>
    <property type="match status" value="1"/>
</dbReference>
<dbReference type="Gene3D" id="3.20.19.10">
    <property type="entry name" value="Aconitase, domain 4"/>
    <property type="match status" value="1"/>
</dbReference>
<dbReference type="GO" id="GO:0003994">
    <property type="term" value="F:aconitate hydratase activity"/>
    <property type="evidence" value="ECO:0007669"/>
    <property type="project" value="UniProtKB-EC"/>
</dbReference>
<comment type="catalytic activity">
    <reaction evidence="10">
        <text>citrate = D-threo-isocitrate</text>
        <dbReference type="Rhea" id="RHEA:10336"/>
        <dbReference type="ChEBI" id="CHEBI:15562"/>
        <dbReference type="ChEBI" id="CHEBI:16947"/>
        <dbReference type="EC" id="4.2.1.3"/>
    </reaction>
</comment>
<dbReference type="Gene3D" id="3.30.499.10">
    <property type="entry name" value="Aconitase, domain 3"/>
    <property type="match status" value="2"/>
</dbReference>
<dbReference type="InterPro" id="IPR044137">
    <property type="entry name" value="AcnA_IRP_Swivel"/>
</dbReference>
<comment type="similarity">
    <text evidence="3">Belongs to the aconitase/IPM isomerase family.</text>
</comment>
<dbReference type="InterPro" id="IPR000573">
    <property type="entry name" value="AconitaseA/IPMdHydase_ssu_swvl"/>
</dbReference>
<dbReference type="FunFam" id="3.30.499.10:FF:000002">
    <property type="entry name" value="Aconitate hydratase"/>
    <property type="match status" value="1"/>
</dbReference>
<sequence length="967" mass="103787">MPNTTHPNSFNAAATLTSGSQKVNYFRLNALTDTNLTHLPFSLRILLENLLRCEDGKTVTADDIRFLADWDPKAEPSREIAYMPARVLMQDFTGVPAIVDLAAMRDAMKQLGGNPEKINPLQPAELVIDHSVQVDEYGTANAYDLNAALEFTRNRERYAFLKWGQTAFRNFSAVPPGMGICHQVNLEYLARVVFTTQPDADGNITAYPDTLVGTDSHTTMVNGLGVLGWGVGGIEAEAAMLGQPVSMLVPQVVGFKLTGKLKEGATATDLVLTVTEMLRKLGVVGKFVEFYGPGISELPLADRATIANMAPEYGATCGIFPVDAETLKYLRLTGRSEEHIALTEAYFREQGLFHTPDAPEAHYSVTISLDLATVEPSVAGPKRPQDRVLLSQTPASFAQQLPALQGPNANKATIRQMVRWEGEGGLASASGDLTSSVGASAPVVPEAVAVLTTTHDEPAVPGGAVSVTETAHSVQARFGVNPDKYLVDGSIVIAAITSCTNTSNPYVMMAAGLLAKKAVEAGLSTPPWVKTSLAPGSRVVTDYYTRAGLLQYLDALRFQVVGYGCTTCIGNSGPLPTDVSKAIEEHGLVAVSVLSGNRNFEGRISPEVRANYLMSPPLVVAYALAGHISHDFEKDALGKGKNGQPVYLRDIWPSQKEVADTVASCIDSTMFRTQYATVADGDANWQNLKFPSGDTYGWEPDSTYIRKAPYFDGMPATPAPVDDISDARVLAVLGDSVTTDHISPAGSIKLNGPAGKYLTEHGVKPSDFNSYGSRRGNHEVMVRGTFANVRLRNKLAPGTEGGVTRLLPEGTGMSIYDASVEYAKRATPLAILAGKEYGSGSSRDWAAKGPRLLGIRFVIAESYERIHRSNLVGMGILPLQFQEGESAEGLGLTGEEIFTLGTQPGELKTMLDSKFAQGKKLSVVATDANGTKSQFSVTVRIDTPQEILYYQHGGILQYVLRQLAGKA</sequence>
<keyword evidence="8" id="KW-0411">Iron-sulfur</keyword>
<dbReference type="AlphaFoldDB" id="A0A7W7ZTA5"/>
<dbReference type="SUPFAM" id="SSF52016">
    <property type="entry name" value="LeuD/IlvD-like"/>
    <property type="match status" value="1"/>
</dbReference>
<accession>A0A7W7ZTA5</accession>
<feature type="domain" description="Aconitase/3-isopropylmalate dehydratase large subunit alpha/beta/alpha" evidence="13">
    <location>
        <begin position="73"/>
        <end position="626"/>
    </location>
</feature>
<evidence type="ECO:0000256" key="12">
    <source>
        <dbReference type="ARBA" id="ARBA00031977"/>
    </source>
</evidence>
<evidence type="ECO:0000256" key="7">
    <source>
        <dbReference type="ARBA" id="ARBA00023004"/>
    </source>
</evidence>
<feature type="domain" description="Aconitase A/isopropylmalate dehydratase small subunit swivel" evidence="14">
    <location>
        <begin position="756"/>
        <end position="883"/>
    </location>
</feature>
<dbReference type="EC" id="4.2.1.3" evidence="4"/>
<keyword evidence="7" id="KW-0408">Iron</keyword>
<dbReference type="Gene3D" id="6.10.190.10">
    <property type="match status" value="1"/>
</dbReference>
<dbReference type="Proteomes" id="UP000584867">
    <property type="component" value="Unassembled WGS sequence"/>
</dbReference>
<gene>
    <name evidence="15" type="ORF">HDF15_003737</name>
</gene>
<protein>
    <recommendedName>
        <fullName evidence="5">Aconitate hydratase A</fullName>
        <ecNumber evidence="4">4.2.1.3</ecNumber>
    </recommendedName>
    <alternativeName>
        <fullName evidence="12">Iron-responsive protein-like</fullName>
    </alternativeName>
    <alternativeName>
        <fullName evidence="11">RNA-binding protein</fullName>
    </alternativeName>
</protein>
<evidence type="ECO:0000256" key="2">
    <source>
        <dbReference type="ARBA" id="ARBA00004717"/>
    </source>
</evidence>
<dbReference type="CDD" id="cd01580">
    <property type="entry name" value="AcnA_IRP_Swivel"/>
    <property type="match status" value="1"/>
</dbReference>
<dbReference type="InterPro" id="IPR001030">
    <property type="entry name" value="Acoase/IPM_deHydtase_lsu_aba"/>
</dbReference>
<dbReference type="InterPro" id="IPR036008">
    <property type="entry name" value="Aconitase_4Fe-4S_dom"/>
</dbReference>
<dbReference type="CDD" id="cd01586">
    <property type="entry name" value="AcnA_IRP"/>
    <property type="match status" value="1"/>
</dbReference>
<dbReference type="InterPro" id="IPR006249">
    <property type="entry name" value="Aconitase/IRP2"/>
</dbReference>
<evidence type="ECO:0000256" key="5">
    <source>
        <dbReference type="ARBA" id="ARBA00019378"/>
    </source>
</evidence>
<comment type="cofactor">
    <cofactor evidence="1">
        <name>[4Fe-4S] cluster</name>
        <dbReference type="ChEBI" id="CHEBI:49883"/>
    </cofactor>
</comment>
<dbReference type="NCBIfam" id="NF006757">
    <property type="entry name" value="PRK09277.1"/>
    <property type="match status" value="1"/>
</dbReference>
<dbReference type="UniPathway" id="UPA00223">
    <property type="reaction ID" value="UER00718"/>
</dbReference>
<dbReference type="EMBL" id="JACHIO010000016">
    <property type="protein sequence ID" value="MBB5065369.1"/>
    <property type="molecule type" value="Genomic_DNA"/>
</dbReference>
<evidence type="ECO:0000259" key="13">
    <source>
        <dbReference type="Pfam" id="PF00330"/>
    </source>
</evidence>
<organism evidence="15 16">
    <name type="scientific">Granulicella mallensis</name>
    <dbReference type="NCBI Taxonomy" id="940614"/>
    <lineage>
        <taxon>Bacteria</taxon>
        <taxon>Pseudomonadati</taxon>
        <taxon>Acidobacteriota</taxon>
        <taxon>Terriglobia</taxon>
        <taxon>Terriglobales</taxon>
        <taxon>Acidobacteriaceae</taxon>
        <taxon>Granulicella</taxon>
    </lineage>
</organism>
<dbReference type="PRINTS" id="PR00415">
    <property type="entry name" value="ACONITASE"/>
</dbReference>
<dbReference type="GO" id="GO:0006099">
    <property type="term" value="P:tricarboxylic acid cycle"/>
    <property type="evidence" value="ECO:0007669"/>
    <property type="project" value="UniProtKB-UniPathway"/>
</dbReference>
<evidence type="ECO:0000256" key="4">
    <source>
        <dbReference type="ARBA" id="ARBA00012926"/>
    </source>
</evidence>
<dbReference type="GO" id="GO:0046872">
    <property type="term" value="F:metal ion binding"/>
    <property type="evidence" value="ECO:0007669"/>
    <property type="project" value="UniProtKB-KW"/>
</dbReference>
<proteinExistence type="inferred from homology"/>
<keyword evidence="6" id="KW-0479">Metal-binding</keyword>
<dbReference type="NCBIfam" id="NF009520">
    <property type="entry name" value="PRK12881.1"/>
    <property type="match status" value="1"/>
</dbReference>
<reference evidence="15 16" key="1">
    <citation type="submission" date="2020-08" db="EMBL/GenBank/DDBJ databases">
        <title>Genomic Encyclopedia of Type Strains, Phase IV (KMG-V): Genome sequencing to study the core and pangenomes of soil and plant-associated prokaryotes.</title>
        <authorList>
            <person name="Whitman W."/>
        </authorList>
    </citation>
    <scope>NUCLEOTIDE SEQUENCE [LARGE SCALE GENOMIC DNA]</scope>
    <source>
        <strain evidence="15 16">X5P3</strain>
    </source>
</reference>
<evidence type="ECO:0000256" key="10">
    <source>
        <dbReference type="ARBA" id="ARBA00023501"/>
    </source>
</evidence>
<dbReference type="FunFam" id="3.20.19.10:FF:000001">
    <property type="entry name" value="Aconitate hydratase"/>
    <property type="match status" value="1"/>
</dbReference>
<comment type="caution">
    <text evidence="15">The sequence shown here is derived from an EMBL/GenBank/DDBJ whole genome shotgun (WGS) entry which is preliminary data.</text>
</comment>
<keyword evidence="9 15" id="KW-0456">Lyase</keyword>
<evidence type="ECO:0000256" key="8">
    <source>
        <dbReference type="ARBA" id="ARBA00023014"/>
    </source>
</evidence>
<evidence type="ECO:0000313" key="16">
    <source>
        <dbReference type="Proteomes" id="UP000584867"/>
    </source>
</evidence>
<dbReference type="InterPro" id="IPR018136">
    <property type="entry name" value="Aconitase_4Fe-4S_BS"/>
</dbReference>
<evidence type="ECO:0000256" key="1">
    <source>
        <dbReference type="ARBA" id="ARBA00001966"/>
    </source>
</evidence>
<name>A0A7W7ZTA5_9BACT</name>
<dbReference type="PROSITE" id="PS00450">
    <property type="entry name" value="ACONITASE_1"/>
    <property type="match status" value="1"/>
</dbReference>
<evidence type="ECO:0000256" key="6">
    <source>
        <dbReference type="ARBA" id="ARBA00022723"/>
    </source>
</evidence>
<dbReference type="InterPro" id="IPR015931">
    <property type="entry name" value="Acnase/IPM_dHydase_lsu_aba_1/3"/>
</dbReference>
<evidence type="ECO:0000256" key="11">
    <source>
        <dbReference type="ARBA" id="ARBA00031081"/>
    </source>
</evidence>
<dbReference type="InterPro" id="IPR015928">
    <property type="entry name" value="Aconitase/3IPM_dehydase_swvl"/>
</dbReference>
<evidence type="ECO:0000259" key="14">
    <source>
        <dbReference type="Pfam" id="PF00694"/>
    </source>
</evidence>
<evidence type="ECO:0000256" key="9">
    <source>
        <dbReference type="ARBA" id="ARBA00023239"/>
    </source>
</evidence>
<dbReference type="GO" id="GO:0051536">
    <property type="term" value="F:iron-sulfur cluster binding"/>
    <property type="evidence" value="ECO:0007669"/>
    <property type="project" value="UniProtKB-KW"/>
</dbReference>
<comment type="pathway">
    <text evidence="2">Carbohydrate metabolism; tricarboxylic acid cycle; isocitrate from oxaloacetate: step 2/2.</text>
</comment>
<evidence type="ECO:0000256" key="3">
    <source>
        <dbReference type="ARBA" id="ARBA00007185"/>
    </source>
</evidence>
<dbReference type="Pfam" id="PF00330">
    <property type="entry name" value="Aconitase"/>
    <property type="match status" value="1"/>
</dbReference>
<dbReference type="RefSeq" id="WP_184258005.1">
    <property type="nucleotide sequence ID" value="NZ_JACHIO010000016.1"/>
</dbReference>
<dbReference type="Pfam" id="PF00694">
    <property type="entry name" value="Aconitase_C"/>
    <property type="match status" value="1"/>
</dbReference>